<evidence type="ECO:0000313" key="3">
    <source>
        <dbReference type="EMBL" id="ESO95225.1"/>
    </source>
</evidence>
<dbReference type="Proteomes" id="UP000030746">
    <property type="component" value="Unassembled WGS sequence"/>
</dbReference>
<dbReference type="RefSeq" id="XP_009054090.1">
    <property type="nucleotide sequence ID" value="XM_009055842.1"/>
</dbReference>
<keyword evidence="4" id="KW-1185">Reference proteome</keyword>
<evidence type="ECO:0000259" key="2">
    <source>
        <dbReference type="SMART" id="SM01257"/>
    </source>
</evidence>
<dbReference type="CTD" id="20243079"/>
<dbReference type="OrthoDB" id="6088188at2759"/>
<dbReference type="InterPro" id="IPR029325">
    <property type="entry name" value="ITPR-bd"/>
</dbReference>
<dbReference type="PANTHER" id="PTHR17469:SF15">
    <property type="entry name" value="ITPR-INTERACTING DOMAIN-CONTAINING PROTEIN"/>
    <property type="match status" value="1"/>
</dbReference>
<dbReference type="Pfam" id="PF14722">
    <property type="entry name" value="KRAP_IP3R_bind"/>
    <property type="match status" value="1"/>
</dbReference>
<dbReference type="HOGENOM" id="CLU_503717_0_0_1"/>
<feature type="compositionally biased region" description="Basic and acidic residues" evidence="1">
    <location>
        <begin position="118"/>
        <end position="132"/>
    </location>
</feature>
<dbReference type="EMBL" id="KB201671">
    <property type="protein sequence ID" value="ESO95225.1"/>
    <property type="molecule type" value="Genomic_DNA"/>
</dbReference>
<dbReference type="PANTHER" id="PTHR17469">
    <property type="entry name" value="SPERM SPECIFIC ANTIGEN 2-RELATED"/>
    <property type="match status" value="1"/>
</dbReference>
<accession>V4AKG2</accession>
<feature type="compositionally biased region" description="Polar residues" evidence="1">
    <location>
        <begin position="46"/>
        <end position="64"/>
    </location>
</feature>
<dbReference type="GeneID" id="20243079"/>
<evidence type="ECO:0000313" key="4">
    <source>
        <dbReference type="Proteomes" id="UP000030746"/>
    </source>
</evidence>
<protein>
    <recommendedName>
        <fullName evidence="2">ITPR-interacting domain-containing protein</fullName>
    </recommendedName>
</protein>
<feature type="domain" description="ITPR-interacting" evidence="2">
    <location>
        <begin position="296"/>
        <end position="436"/>
    </location>
</feature>
<feature type="region of interest" description="Disordered" evidence="1">
    <location>
        <begin position="96"/>
        <end position="132"/>
    </location>
</feature>
<feature type="region of interest" description="Disordered" evidence="1">
    <location>
        <begin position="194"/>
        <end position="221"/>
    </location>
</feature>
<dbReference type="InterPro" id="IPR043444">
    <property type="entry name" value="TESPA1-like"/>
</dbReference>
<feature type="compositionally biased region" description="Low complexity" evidence="1">
    <location>
        <begin position="32"/>
        <end position="45"/>
    </location>
</feature>
<feature type="compositionally biased region" description="Basic residues" evidence="1">
    <location>
        <begin position="105"/>
        <end position="117"/>
    </location>
</feature>
<sequence>MVKIYAASIHNIHKKFRITLYYQYGLVNSETSNSLSSQSQSSGSTKQDQCDVTQGNQFNRGTKTNNSTKFIRSLVSKKDFICNKVQNFQKNLSSLRTKCNQSPKKERKSPKRERKSPKKESRSPKKGPDKHCNFIEDDPFNDAEGSPIHLEKIHSICSELSNYQICFVELVDAEVNEVEGDECHEMAVKRKTGVITQPPPDMDETYSKSCSNKEEEEGGAKNYVEDEALGTEHDMAKSLDKEELDTVTDRLPQVEDDLPLGSEGKKFKLKKANTFASETIGSKLNMLIDKRLAMLRSSPQGVSFDSNNTSSSSINSVDMLLRERSEDPEQVLLNLGFGGSLNQDMGSTYNRIPERFLLTNSRAKGINLEEFLEDNPELKTFVGTLKKKGSRSGQSILCNSNNNNSNNNVNCCHEASILEVEPEFLNMLATKVPPQYWEMDQNLCTTNVPKSQIFFYSTYSDSSPDDINNNVSEITSINGEERNEDIEMEEEDALRDGVQPLSELPSELSSACCHGDGGSTSGSSITYDIYDIELDENETIV</sequence>
<evidence type="ECO:0000256" key="1">
    <source>
        <dbReference type="SAM" id="MobiDB-lite"/>
    </source>
</evidence>
<gene>
    <name evidence="3" type="ORF">LOTGIDRAFT_175217</name>
</gene>
<proteinExistence type="predicted"/>
<reference evidence="3 4" key="1">
    <citation type="journal article" date="2013" name="Nature">
        <title>Insights into bilaterian evolution from three spiralian genomes.</title>
        <authorList>
            <person name="Simakov O."/>
            <person name="Marletaz F."/>
            <person name="Cho S.J."/>
            <person name="Edsinger-Gonzales E."/>
            <person name="Havlak P."/>
            <person name="Hellsten U."/>
            <person name="Kuo D.H."/>
            <person name="Larsson T."/>
            <person name="Lv J."/>
            <person name="Arendt D."/>
            <person name="Savage R."/>
            <person name="Osoegawa K."/>
            <person name="de Jong P."/>
            <person name="Grimwood J."/>
            <person name="Chapman J.A."/>
            <person name="Shapiro H."/>
            <person name="Aerts A."/>
            <person name="Otillar R.P."/>
            <person name="Terry A.Y."/>
            <person name="Boore J.L."/>
            <person name="Grigoriev I.V."/>
            <person name="Lindberg D.R."/>
            <person name="Seaver E.C."/>
            <person name="Weisblat D.A."/>
            <person name="Putnam N.H."/>
            <person name="Rokhsar D.S."/>
        </authorList>
    </citation>
    <scope>NUCLEOTIDE SEQUENCE [LARGE SCALE GENOMIC DNA]</scope>
</reference>
<dbReference type="GO" id="GO:0005102">
    <property type="term" value="F:signaling receptor binding"/>
    <property type="evidence" value="ECO:0007669"/>
    <property type="project" value="InterPro"/>
</dbReference>
<organism evidence="3 4">
    <name type="scientific">Lottia gigantea</name>
    <name type="common">Giant owl limpet</name>
    <dbReference type="NCBI Taxonomy" id="225164"/>
    <lineage>
        <taxon>Eukaryota</taxon>
        <taxon>Metazoa</taxon>
        <taxon>Spiralia</taxon>
        <taxon>Lophotrochozoa</taxon>
        <taxon>Mollusca</taxon>
        <taxon>Gastropoda</taxon>
        <taxon>Patellogastropoda</taxon>
        <taxon>Lottioidea</taxon>
        <taxon>Lottiidae</taxon>
        <taxon>Lottia</taxon>
    </lineage>
</organism>
<dbReference type="AlphaFoldDB" id="V4AKG2"/>
<dbReference type="SMART" id="SM01257">
    <property type="entry name" value="KRAP_IP3R_bind"/>
    <property type="match status" value="1"/>
</dbReference>
<name>V4AKG2_LOTGI</name>
<feature type="region of interest" description="Disordered" evidence="1">
    <location>
        <begin position="32"/>
        <end position="64"/>
    </location>
</feature>
<dbReference type="KEGG" id="lgi:LOTGIDRAFT_175217"/>